<name>F8JR06_STREN</name>
<comment type="cofactor">
    <cofactor evidence="1">
        <name>Fe(2+)</name>
        <dbReference type="ChEBI" id="CHEBI:29033"/>
    </cofactor>
</comment>
<organism evidence="5 6">
    <name type="scientific">Streptantibioticus cattleyicolor (strain ATCC 35852 / DSM 46488 / JCM 4925 / NBRC 14057 / NRRL 8057)</name>
    <name type="common">Streptomyces cattleya</name>
    <dbReference type="NCBI Taxonomy" id="1003195"/>
    <lineage>
        <taxon>Bacteria</taxon>
        <taxon>Bacillati</taxon>
        <taxon>Actinomycetota</taxon>
        <taxon>Actinomycetes</taxon>
        <taxon>Kitasatosporales</taxon>
        <taxon>Streptomycetaceae</taxon>
        <taxon>Streptantibioticus</taxon>
    </lineage>
</organism>
<keyword evidence="2" id="KW-0479">Metal-binding</keyword>
<accession>F8JR06</accession>
<dbReference type="HOGENOM" id="CLU_933560_0_0_11"/>
<proteinExistence type="predicted"/>
<feature type="domain" description="JmjC" evidence="4">
    <location>
        <begin position="90"/>
        <end position="242"/>
    </location>
</feature>
<accession>G8WP56</accession>
<sequence length="298" mass="33707">MSLQLIVDDPAVILRSWPHEPLRFRRDPAEFGRWLTLAEVDTLIDAGCLAMRNVVLLKDGRVSEKWEYADPDDPTMPRCGAVREHIKAGGSVSLRELEHLKPSVADLYRALCRETGYGVHINAYLTPPGCQGLKYHFDPYVTLILQIHGRKTWPVHPPFVANPVQEYGSFHLIGFTPEQRHYLAHTPPAATFTLAPGDVLWLPRGYVHSPYTEGSETSLHITVAFKERTYHWAAERLAEDILRRALADPEMREELPPHLVTLDTLPVVEQARDYLIGALLSLDPETAVKYLQRSALVL</sequence>
<evidence type="ECO:0000259" key="4">
    <source>
        <dbReference type="PROSITE" id="PS51184"/>
    </source>
</evidence>
<dbReference type="Proteomes" id="UP000007842">
    <property type="component" value="Chromosome"/>
</dbReference>
<dbReference type="PATRIC" id="fig|1003195.11.peg.3268"/>
<keyword evidence="3" id="KW-0408">Iron</keyword>
<dbReference type="STRING" id="1003195.SCATT_17180"/>
<dbReference type="GO" id="GO:0032453">
    <property type="term" value="F:histone H3K4 demethylase activity"/>
    <property type="evidence" value="ECO:0007669"/>
    <property type="project" value="TreeGrafter"/>
</dbReference>
<dbReference type="PANTHER" id="PTHR13096">
    <property type="entry name" value="MINA53 MYC INDUCED NUCLEAR ANTIGEN"/>
    <property type="match status" value="1"/>
</dbReference>
<dbReference type="KEGG" id="scy:SCATT_17180"/>
<dbReference type="RefSeq" id="WP_014142482.1">
    <property type="nucleotide sequence ID" value="NC_016111.1"/>
</dbReference>
<evidence type="ECO:0000256" key="2">
    <source>
        <dbReference type="ARBA" id="ARBA00022723"/>
    </source>
</evidence>
<dbReference type="PANTHER" id="PTHR13096:SF9">
    <property type="entry name" value="BIFUNCTIONAL LYSINE-SPECIFIC DEMETHYLASE AND HISTIDYL-HYDROXYLASE"/>
    <property type="match status" value="1"/>
</dbReference>
<dbReference type="eggNOG" id="COG2850">
    <property type="taxonomic scope" value="Bacteria"/>
</dbReference>
<dbReference type="OrthoDB" id="9764016at2"/>
<dbReference type="PROSITE" id="PS51184">
    <property type="entry name" value="JMJC"/>
    <property type="match status" value="1"/>
</dbReference>
<dbReference type="GO" id="GO:0051864">
    <property type="term" value="F:histone H3K36 demethylase activity"/>
    <property type="evidence" value="ECO:0007669"/>
    <property type="project" value="TreeGrafter"/>
</dbReference>
<dbReference type="Pfam" id="PF08007">
    <property type="entry name" value="JmjC_2"/>
    <property type="match status" value="1"/>
</dbReference>
<evidence type="ECO:0000313" key="6">
    <source>
        <dbReference type="Proteomes" id="UP000007842"/>
    </source>
</evidence>
<gene>
    <name evidence="5" type="ordered locus">SCATT_17180</name>
</gene>
<dbReference type="InterPro" id="IPR039994">
    <property type="entry name" value="NO66-like"/>
</dbReference>
<dbReference type="EMBL" id="CP003219">
    <property type="protein sequence ID" value="AEW94089.1"/>
    <property type="molecule type" value="Genomic_DNA"/>
</dbReference>
<reference evidence="6" key="1">
    <citation type="submission" date="2011-12" db="EMBL/GenBank/DDBJ databases">
        <title>Complete genome sequence of Streptomyces cattleya strain DSM 46488.</title>
        <authorList>
            <person name="Ou H.-Y."/>
            <person name="Li P."/>
            <person name="Zhao C."/>
            <person name="O'Hagan D."/>
            <person name="Deng Z."/>
        </authorList>
    </citation>
    <scope>NUCLEOTIDE SEQUENCE [LARGE SCALE GENOMIC DNA]</scope>
    <source>
        <strain evidence="6">ATCC 35852 / DSM 46488 / JCM 4925 / NBRC 14057 / NRRL 8057</strain>
    </source>
</reference>
<evidence type="ECO:0000256" key="3">
    <source>
        <dbReference type="ARBA" id="ARBA00023004"/>
    </source>
</evidence>
<keyword evidence="6" id="KW-1185">Reference proteome</keyword>
<protein>
    <submittedName>
        <fullName evidence="5">Cupin 4 family protein</fullName>
    </submittedName>
</protein>
<dbReference type="SUPFAM" id="SSF51197">
    <property type="entry name" value="Clavaminate synthase-like"/>
    <property type="match status" value="1"/>
</dbReference>
<evidence type="ECO:0000313" key="5">
    <source>
        <dbReference type="EMBL" id="AEW94089.1"/>
    </source>
</evidence>
<dbReference type="KEGG" id="sct:SCAT_1724"/>
<dbReference type="GO" id="GO:0046872">
    <property type="term" value="F:metal ion binding"/>
    <property type="evidence" value="ECO:0007669"/>
    <property type="project" value="UniProtKB-KW"/>
</dbReference>
<dbReference type="AlphaFoldDB" id="F8JR06"/>
<dbReference type="Gene3D" id="2.60.120.650">
    <property type="entry name" value="Cupin"/>
    <property type="match status" value="1"/>
</dbReference>
<dbReference type="InterPro" id="IPR003347">
    <property type="entry name" value="JmjC_dom"/>
</dbReference>
<evidence type="ECO:0000256" key="1">
    <source>
        <dbReference type="ARBA" id="ARBA00001954"/>
    </source>
</evidence>